<accession>A0A1M5WLX0</accession>
<name>A0A1M5WLX0_9FIRM</name>
<dbReference type="OrthoDB" id="1711150at2"/>
<evidence type="ECO:0000313" key="3">
    <source>
        <dbReference type="Proteomes" id="UP000183995"/>
    </source>
</evidence>
<dbReference type="AlphaFoldDB" id="A0A1M5WLX0"/>
<dbReference type="InterPro" id="IPR014229">
    <property type="entry name" value="Spore_YtfJ"/>
</dbReference>
<dbReference type="Proteomes" id="UP000183995">
    <property type="component" value="Unassembled WGS sequence"/>
</dbReference>
<dbReference type="EMBL" id="FQXV01000003">
    <property type="protein sequence ID" value="SHH88545.1"/>
    <property type="molecule type" value="Genomic_DNA"/>
</dbReference>
<proteinExistence type="predicted"/>
<organism evidence="2 3">
    <name type="scientific">Sporobacter termitidis DSM 10068</name>
    <dbReference type="NCBI Taxonomy" id="1123282"/>
    <lineage>
        <taxon>Bacteria</taxon>
        <taxon>Bacillati</taxon>
        <taxon>Bacillota</taxon>
        <taxon>Clostridia</taxon>
        <taxon>Eubacteriales</taxon>
        <taxon>Oscillospiraceae</taxon>
        <taxon>Sporobacter</taxon>
    </lineage>
</organism>
<feature type="region of interest" description="Disordered" evidence="1">
    <location>
        <begin position="121"/>
        <end position="164"/>
    </location>
</feature>
<feature type="compositionally biased region" description="Low complexity" evidence="1">
    <location>
        <begin position="123"/>
        <end position="164"/>
    </location>
</feature>
<evidence type="ECO:0000256" key="1">
    <source>
        <dbReference type="SAM" id="MobiDB-lite"/>
    </source>
</evidence>
<dbReference type="Pfam" id="PF09579">
    <property type="entry name" value="Spore_YtfJ"/>
    <property type="match status" value="1"/>
</dbReference>
<gene>
    <name evidence="2" type="ORF">SAMN02745823_01359</name>
</gene>
<dbReference type="STRING" id="1123282.SAMN02745823_01359"/>
<dbReference type="RefSeq" id="WP_073077005.1">
    <property type="nucleotide sequence ID" value="NZ_FQXV01000003.1"/>
</dbReference>
<protein>
    <submittedName>
        <fullName evidence="2">Uncharacterized spore protein YtfJ</fullName>
    </submittedName>
</protein>
<keyword evidence="3" id="KW-1185">Reference proteome</keyword>
<sequence>MDQLNLNENVDSLFRSLENFTQKEGIIGKPVTQGDKTFLPVVSITLGCGGGNANMKGQGGSSGSSTGMSSNTGTGAMGLGAKLCTDAVIVIDGQNVSVLPMNAAGASTSLVDKIPQIISGMKGQSQGQNQSTQGQGVQTQGQGSQQTQGTQNQSTSSTQTPLFK</sequence>
<reference evidence="2 3" key="1">
    <citation type="submission" date="2016-11" db="EMBL/GenBank/DDBJ databases">
        <authorList>
            <person name="Jaros S."/>
            <person name="Januszkiewicz K."/>
            <person name="Wedrychowicz H."/>
        </authorList>
    </citation>
    <scope>NUCLEOTIDE SEQUENCE [LARGE SCALE GENOMIC DNA]</scope>
    <source>
        <strain evidence="2 3">DSM 10068</strain>
    </source>
</reference>
<evidence type="ECO:0000313" key="2">
    <source>
        <dbReference type="EMBL" id="SHH88545.1"/>
    </source>
</evidence>